<dbReference type="SUPFAM" id="SSF54849">
    <property type="entry name" value="GroEL-intermediate domain like"/>
    <property type="match status" value="1"/>
</dbReference>
<dbReference type="InterPro" id="IPR001844">
    <property type="entry name" value="Cpn60/GroEL"/>
</dbReference>
<keyword evidence="7 9" id="KW-0413">Isomerase</keyword>
<dbReference type="GO" id="GO:0051082">
    <property type="term" value="F:unfolded protein binding"/>
    <property type="evidence" value="ECO:0007669"/>
    <property type="project" value="UniProtKB-UniRule"/>
</dbReference>
<keyword evidence="13" id="KW-1185">Reference proteome</keyword>
<reference evidence="12 13" key="1">
    <citation type="submission" date="2018-06" db="EMBL/GenBank/DDBJ databases">
        <title>Streptacidiphilus pinicola sp. nov., isolated from pine grove soil.</title>
        <authorList>
            <person name="Roh S.G."/>
            <person name="Park S."/>
            <person name="Kim M.-K."/>
            <person name="Yun B.-R."/>
            <person name="Park J."/>
            <person name="Kim M.J."/>
            <person name="Kim Y.S."/>
            <person name="Kim S.B."/>
        </authorList>
    </citation>
    <scope>NUCLEOTIDE SEQUENCE [LARGE SCALE GENOMIC DNA]</scope>
    <source>
        <strain evidence="12 13">MMS16-CNU450</strain>
    </source>
</reference>
<dbReference type="OrthoDB" id="9766614at2"/>
<dbReference type="GO" id="GO:0140662">
    <property type="term" value="F:ATP-dependent protein folding chaperone"/>
    <property type="evidence" value="ECO:0007669"/>
    <property type="project" value="InterPro"/>
</dbReference>
<dbReference type="NCBIfam" id="NF000592">
    <property type="entry name" value="PRK00013.1"/>
    <property type="match status" value="1"/>
</dbReference>
<comment type="subunit">
    <text evidence="9 11">Forms a cylinder of 14 subunits composed of two heptameric rings stacked back-to-back. Interacts with the co-chaperonin GroES.</text>
</comment>
<evidence type="ECO:0000256" key="10">
    <source>
        <dbReference type="RuleBase" id="RU000418"/>
    </source>
</evidence>
<dbReference type="InterPro" id="IPR027413">
    <property type="entry name" value="GROEL-like_equatorial_sf"/>
</dbReference>
<proteinExistence type="inferred from homology"/>
<dbReference type="GO" id="GO:0042603">
    <property type="term" value="C:capsule"/>
    <property type="evidence" value="ECO:0007669"/>
    <property type="project" value="UniProtKB-SubCell"/>
</dbReference>
<dbReference type="GO" id="GO:0005524">
    <property type="term" value="F:ATP binding"/>
    <property type="evidence" value="ECO:0007669"/>
    <property type="project" value="UniProtKB-UniRule"/>
</dbReference>
<feature type="binding site" evidence="9">
    <location>
        <begin position="86"/>
        <end position="90"/>
    </location>
    <ligand>
        <name>ATP</name>
        <dbReference type="ChEBI" id="CHEBI:30616"/>
    </ligand>
</feature>
<feature type="binding site" evidence="9">
    <location>
        <position position="413"/>
    </location>
    <ligand>
        <name>ATP</name>
        <dbReference type="ChEBI" id="CHEBI:30616"/>
    </ligand>
</feature>
<dbReference type="EMBL" id="QKYN01000090">
    <property type="protein sequence ID" value="RAG83262.1"/>
    <property type="molecule type" value="Genomic_DNA"/>
</dbReference>
<evidence type="ECO:0000256" key="3">
    <source>
        <dbReference type="ARBA" id="ARBA00006607"/>
    </source>
</evidence>
<comment type="caution">
    <text evidence="9">Lacks conserved residue(s) required for the propagation of feature annotation.</text>
</comment>
<evidence type="ECO:0000256" key="4">
    <source>
        <dbReference type="ARBA" id="ARBA00022741"/>
    </source>
</evidence>
<dbReference type="Proteomes" id="UP000248889">
    <property type="component" value="Unassembled WGS sequence"/>
</dbReference>
<dbReference type="SUPFAM" id="SSF52029">
    <property type="entry name" value="GroEL apical domain-like"/>
    <property type="match status" value="1"/>
</dbReference>
<dbReference type="RefSeq" id="WP_111503759.1">
    <property type="nucleotide sequence ID" value="NZ_QKYN01000090.1"/>
</dbReference>
<comment type="subcellular location">
    <subcellularLocation>
        <location evidence="2">Cell surface</location>
    </subcellularLocation>
    <subcellularLocation>
        <location evidence="9">Cytoplasm</location>
    </subcellularLocation>
    <subcellularLocation>
        <location evidence="8">Secreted</location>
        <location evidence="8">Capsule</location>
    </subcellularLocation>
    <subcellularLocation>
        <location evidence="1">Secreted</location>
        <location evidence="1">Cell wall</location>
    </subcellularLocation>
</comment>
<keyword evidence="4 9" id="KW-0547">Nucleotide-binding</keyword>
<dbReference type="GO" id="GO:0005737">
    <property type="term" value="C:cytoplasm"/>
    <property type="evidence" value="ECO:0007669"/>
    <property type="project" value="UniProtKB-SubCell"/>
</dbReference>
<evidence type="ECO:0000256" key="6">
    <source>
        <dbReference type="ARBA" id="ARBA00023186"/>
    </source>
</evidence>
<evidence type="ECO:0000256" key="2">
    <source>
        <dbReference type="ARBA" id="ARBA00004241"/>
    </source>
</evidence>
<dbReference type="Pfam" id="PF00118">
    <property type="entry name" value="Cpn60_TCP1"/>
    <property type="match status" value="1"/>
</dbReference>
<keyword evidence="5 9" id="KW-0067">ATP-binding</keyword>
<dbReference type="Gene3D" id="3.50.7.10">
    <property type="entry name" value="GroEL"/>
    <property type="match status" value="1"/>
</dbReference>
<dbReference type="Gene3D" id="1.10.560.10">
    <property type="entry name" value="GroEL-like equatorial domain"/>
    <property type="match status" value="1"/>
</dbReference>
<dbReference type="GO" id="GO:0016853">
    <property type="term" value="F:isomerase activity"/>
    <property type="evidence" value="ECO:0007669"/>
    <property type="project" value="UniProtKB-KW"/>
</dbReference>
<dbReference type="InterPro" id="IPR027410">
    <property type="entry name" value="TCP-1-like_intermed_sf"/>
</dbReference>
<dbReference type="CDD" id="cd03344">
    <property type="entry name" value="GroEL"/>
    <property type="match status" value="1"/>
</dbReference>
<accession>A0A2X0IE41</accession>
<dbReference type="PANTHER" id="PTHR45633">
    <property type="entry name" value="60 KDA HEAT SHOCK PROTEIN, MITOCHONDRIAL"/>
    <property type="match status" value="1"/>
</dbReference>
<evidence type="ECO:0000256" key="5">
    <source>
        <dbReference type="ARBA" id="ARBA00022840"/>
    </source>
</evidence>
<evidence type="ECO:0000313" key="13">
    <source>
        <dbReference type="Proteomes" id="UP000248889"/>
    </source>
</evidence>
<dbReference type="GO" id="GO:0009986">
    <property type="term" value="C:cell surface"/>
    <property type="evidence" value="ECO:0007669"/>
    <property type="project" value="UniProtKB-SubCell"/>
</dbReference>
<comment type="caution">
    <text evidence="12">The sequence shown here is derived from an EMBL/GenBank/DDBJ whole genome shotgun (WGS) entry which is preliminary data.</text>
</comment>
<evidence type="ECO:0000256" key="1">
    <source>
        <dbReference type="ARBA" id="ARBA00004191"/>
    </source>
</evidence>
<dbReference type="EC" id="5.6.1.7" evidence="9"/>
<dbReference type="GO" id="GO:0009408">
    <property type="term" value="P:response to heat"/>
    <property type="evidence" value="ECO:0007669"/>
    <property type="project" value="UniProtKB-ARBA"/>
</dbReference>
<dbReference type="NCBIfam" id="NF009488">
    <property type="entry name" value="PRK12850.1"/>
    <property type="match status" value="1"/>
</dbReference>
<evidence type="ECO:0000256" key="7">
    <source>
        <dbReference type="ARBA" id="ARBA00023235"/>
    </source>
</evidence>
<comment type="similarity">
    <text evidence="3 9 10">Belongs to the chaperonin (HSP60) family.</text>
</comment>
<dbReference type="NCBIfam" id="NF009489">
    <property type="entry name" value="PRK12851.1"/>
    <property type="match status" value="1"/>
</dbReference>
<dbReference type="NCBIfam" id="TIGR02348">
    <property type="entry name" value="GroEL"/>
    <property type="match status" value="1"/>
</dbReference>
<feature type="binding site" evidence="9">
    <location>
        <begin position="29"/>
        <end position="32"/>
    </location>
    <ligand>
        <name>ATP</name>
        <dbReference type="ChEBI" id="CHEBI:30616"/>
    </ligand>
</feature>
<dbReference type="InterPro" id="IPR002423">
    <property type="entry name" value="Cpn60/GroEL/TCP-1"/>
</dbReference>
<dbReference type="HAMAP" id="MF_00600">
    <property type="entry name" value="CH60"/>
    <property type="match status" value="1"/>
</dbReference>
<protein>
    <recommendedName>
        <fullName evidence="9">Chaperonin GroEL</fullName>
        <ecNumber evidence="9">5.6.1.7</ecNumber>
    </recommendedName>
    <alternativeName>
        <fullName evidence="9">60 kDa chaperonin</fullName>
    </alternativeName>
    <alternativeName>
        <fullName evidence="9">Chaperonin-60</fullName>
        <shortName evidence="9">Cpn60</shortName>
    </alternativeName>
</protein>
<keyword evidence="6 9" id="KW-0143">Chaperone</keyword>
<feature type="binding site" evidence="9">
    <location>
        <position position="492"/>
    </location>
    <ligand>
        <name>ATP</name>
        <dbReference type="ChEBI" id="CHEBI:30616"/>
    </ligand>
</feature>
<feature type="binding site" evidence="9">
    <location>
        <begin position="476"/>
        <end position="478"/>
    </location>
    <ligand>
        <name>ATP</name>
        <dbReference type="ChEBI" id="CHEBI:30616"/>
    </ligand>
</feature>
<dbReference type="AlphaFoldDB" id="A0A2X0IE41"/>
<dbReference type="NCBIfam" id="NF009487">
    <property type="entry name" value="PRK12849.1"/>
    <property type="match status" value="1"/>
</dbReference>
<keyword evidence="9" id="KW-0963">Cytoplasm</keyword>
<evidence type="ECO:0000256" key="8">
    <source>
        <dbReference type="ARBA" id="ARBA00025702"/>
    </source>
</evidence>
<dbReference type="InterPro" id="IPR018370">
    <property type="entry name" value="Chaperonin_Cpn60_CS"/>
</dbReference>
<gene>
    <name evidence="9 12" type="primary">groL</name>
    <name evidence="9" type="synonym">groEL</name>
    <name evidence="12" type="ORF">DN069_22985</name>
</gene>
<dbReference type="PRINTS" id="PR00298">
    <property type="entry name" value="CHAPERONIN60"/>
</dbReference>
<name>A0A2X0IE41_9ACTN</name>
<sequence length="540" mass="56807">MAKIIAFDEEARRGLERGMNQLADAVKVTLGPKGRNVVLEKKWGAPTITNDGVSIAKEIELEDPYEKIGAELVKEVAKKTDDVAGDGTTTATVLAQALVREGLRNVAAGANPMALKRGIEKAVEAVSAQLLEQAKDVETKEQIASTASISAADTQIGELIAEAMDKVGKEGVITVEESQTFGLELELTEGMRFDKGFISAYFATDLERMETVFEDPYILIANSKIGSIKDLLPLLEKVMQSGKPLLIIAEDVEGEALSTLVVNKIRGTFKSVAVKAPGFGDRRKAMLGDIAILTGGQVISEEVGLKLENAGLELLGRARKVVVTKDETTIVDGAGESDQVAGRVAQIRAEIENSDSDYDREKLQERLAKLAGGVAVIKAGAATEVELKERKHRIEDAVRNAKAAVEEGIVAGGGVALLQASVAFEKLELDGDEATGANIVRVALEAPIKQIATNAGLEGGVVVEKVRNLPAGHGLNAASNEYVDLIAAGIIDPAKVTRSALQNAASIAALFLTTEAVIADKPEKAAAPAGGGMPGGDMDF</sequence>
<comment type="function">
    <text evidence="9 11">Together with its co-chaperonin GroES, plays an essential role in assisting protein folding. The GroEL-GroES system forms a nano-cage that allows encapsulation of the non-native substrate proteins and provides a physical environment optimized to promote and accelerate protein folding.</text>
</comment>
<evidence type="ECO:0000256" key="9">
    <source>
        <dbReference type="HAMAP-Rule" id="MF_00600"/>
    </source>
</evidence>
<evidence type="ECO:0000313" key="12">
    <source>
        <dbReference type="EMBL" id="RAG83262.1"/>
    </source>
</evidence>
<dbReference type="InterPro" id="IPR027409">
    <property type="entry name" value="GroEL-like_apical_dom_sf"/>
</dbReference>
<dbReference type="FunFam" id="3.50.7.10:FF:000001">
    <property type="entry name" value="60 kDa chaperonin"/>
    <property type="match status" value="1"/>
</dbReference>
<dbReference type="PROSITE" id="PS00296">
    <property type="entry name" value="CHAPERONINS_CPN60"/>
    <property type="match status" value="1"/>
</dbReference>
<evidence type="ECO:0000256" key="11">
    <source>
        <dbReference type="RuleBase" id="RU000419"/>
    </source>
</evidence>
<organism evidence="12 13">
    <name type="scientific">Streptacidiphilus pinicola</name>
    <dbReference type="NCBI Taxonomy" id="2219663"/>
    <lineage>
        <taxon>Bacteria</taxon>
        <taxon>Bacillati</taxon>
        <taxon>Actinomycetota</taxon>
        <taxon>Actinomycetes</taxon>
        <taxon>Kitasatosporales</taxon>
        <taxon>Streptomycetaceae</taxon>
        <taxon>Streptacidiphilus</taxon>
    </lineage>
</organism>
<dbReference type="Gene3D" id="3.30.260.10">
    <property type="entry name" value="TCP-1-like chaperonin intermediate domain"/>
    <property type="match status" value="1"/>
</dbReference>
<dbReference type="GO" id="GO:0042026">
    <property type="term" value="P:protein refolding"/>
    <property type="evidence" value="ECO:0007669"/>
    <property type="project" value="UniProtKB-UniRule"/>
</dbReference>
<dbReference type="SUPFAM" id="SSF48592">
    <property type="entry name" value="GroEL equatorial domain-like"/>
    <property type="match status" value="1"/>
</dbReference>